<dbReference type="HOGENOM" id="CLU_3342456_0_0_3"/>
<gene>
    <name evidence="1" type="ORF">MC7420_7235</name>
</gene>
<proteinExistence type="predicted"/>
<keyword evidence="2" id="KW-1185">Reference proteome</keyword>
<dbReference type="Proteomes" id="UP000003835">
    <property type="component" value="Unassembled WGS sequence"/>
</dbReference>
<protein>
    <submittedName>
        <fullName evidence="1">Uncharacterized protein</fullName>
    </submittedName>
</protein>
<accession>B4VHP5</accession>
<reference evidence="1 2" key="1">
    <citation type="submission" date="2008-07" db="EMBL/GenBank/DDBJ databases">
        <authorList>
            <person name="Tandeau de Marsac N."/>
            <person name="Ferriera S."/>
            <person name="Johnson J."/>
            <person name="Kravitz S."/>
            <person name="Beeson K."/>
            <person name="Sutton G."/>
            <person name="Rogers Y.-H."/>
            <person name="Friedman R."/>
            <person name="Frazier M."/>
            <person name="Venter J.C."/>
        </authorList>
    </citation>
    <scope>NUCLEOTIDE SEQUENCE [LARGE SCALE GENOMIC DNA]</scope>
    <source>
        <strain evidence="1 2">PCC 7420</strain>
    </source>
</reference>
<name>B4VHP5_9CYAN</name>
<evidence type="ECO:0000313" key="2">
    <source>
        <dbReference type="Proteomes" id="UP000003835"/>
    </source>
</evidence>
<dbReference type="EMBL" id="DS989841">
    <property type="protein sequence ID" value="EDX78582.1"/>
    <property type="molecule type" value="Genomic_DNA"/>
</dbReference>
<sequence>MHQRFPDGVFLPQAVWKRAIAPLPKVIKTPNPIILLS</sequence>
<dbReference type="AlphaFoldDB" id="B4VHP5"/>
<evidence type="ECO:0000313" key="1">
    <source>
        <dbReference type="EMBL" id="EDX78582.1"/>
    </source>
</evidence>
<dbReference type="STRING" id="118168.MC7420_7235"/>
<organism evidence="1 2">
    <name type="scientific">Coleofasciculus chthonoplastes PCC 7420</name>
    <dbReference type="NCBI Taxonomy" id="118168"/>
    <lineage>
        <taxon>Bacteria</taxon>
        <taxon>Bacillati</taxon>
        <taxon>Cyanobacteriota</taxon>
        <taxon>Cyanophyceae</taxon>
        <taxon>Coleofasciculales</taxon>
        <taxon>Coleofasciculaceae</taxon>
        <taxon>Coleofasciculus</taxon>
    </lineage>
</organism>